<reference evidence="15 16" key="1">
    <citation type="submission" date="2025-04" db="UniProtKB">
        <authorList>
            <consortium name="RefSeq"/>
        </authorList>
    </citation>
    <scope>IDENTIFICATION</scope>
    <source>
        <tissue evidence="15 16">Whole sample</tissue>
    </source>
</reference>
<evidence type="ECO:0000313" key="15">
    <source>
        <dbReference type="RefSeq" id="XP_022340853.1"/>
    </source>
</evidence>
<dbReference type="GO" id="GO:0015385">
    <property type="term" value="F:sodium:proton antiporter activity"/>
    <property type="evidence" value="ECO:0007669"/>
    <property type="project" value="InterPro"/>
</dbReference>
<name>A0A8B8ELS1_CRAVI</name>
<evidence type="ECO:0000256" key="2">
    <source>
        <dbReference type="ARBA" id="ARBA00022448"/>
    </source>
</evidence>
<feature type="domain" description="Cation/H+ exchanger transmembrane" evidence="13">
    <location>
        <begin position="72"/>
        <end position="484"/>
    </location>
</feature>
<dbReference type="RefSeq" id="XP_022340855.1">
    <property type="nucleotide sequence ID" value="XM_022485147.1"/>
</dbReference>
<dbReference type="GO" id="GO:0051453">
    <property type="term" value="P:regulation of intracellular pH"/>
    <property type="evidence" value="ECO:0007669"/>
    <property type="project" value="TreeGrafter"/>
</dbReference>
<evidence type="ECO:0000313" key="14">
    <source>
        <dbReference type="Proteomes" id="UP000694844"/>
    </source>
</evidence>
<dbReference type="RefSeq" id="XP_022340859.1">
    <property type="nucleotide sequence ID" value="XM_022485151.1"/>
</dbReference>
<keyword evidence="3 9" id="KW-0812">Transmembrane</keyword>
<dbReference type="KEGG" id="cvn:111135252"/>
<feature type="compositionally biased region" description="Basic and acidic residues" evidence="10">
    <location>
        <begin position="828"/>
        <end position="846"/>
    </location>
</feature>
<feature type="transmembrane region" description="Helical" evidence="11">
    <location>
        <begin position="299"/>
        <end position="317"/>
    </location>
</feature>
<proteinExistence type="inferred from homology"/>
<evidence type="ECO:0000256" key="11">
    <source>
        <dbReference type="SAM" id="Phobius"/>
    </source>
</evidence>
<evidence type="ECO:0000256" key="6">
    <source>
        <dbReference type="ARBA" id="ARBA00023065"/>
    </source>
</evidence>
<organism evidence="14 18">
    <name type="scientific">Crassostrea virginica</name>
    <name type="common">Eastern oyster</name>
    <dbReference type="NCBI Taxonomy" id="6565"/>
    <lineage>
        <taxon>Eukaryota</taxon>
        <taxon>Metazoa</taxon>
        <taxon>Spiralia</taxon>
        <taxon>Lophotrochozoa</taxon>
        <taxon>Mollusca</taxon>
        <taxon>Bivalvia</taxon>
        <taxon>Autobranchia</taxon>
        <taxon>Pteriomorphia</taxon>
        <taxon>Ostreida</taxon>
        <taxon>Ostreoidea</taxon>
        <taxon>Ostreidae</taxon>
        <taxon>Crassostrea</taxon>
    </lineage>
</organism>
<feature type="transmembrane region" description="Helical" evidence="11">
    <location>
        <begin position="87"/>
        <end position="105"/>
    </location>
</feature>
<dbReference type="RefSeq" id="XP_022340857.1">
    <property type="nucleotide sequence ID" value="XM_022485149.1"/>
</dbReference>
<keyword evidence="6 9" id="KW-0406">Ion transport</keyword>
<evidence type="ECO:0000256" key="9">
    <source>
        <dbReference type="RuleBase" id="RU003722"/>
    </source>
</evidence>
<dbReference type="PANTHER" id="PTHR10110">
    <property type="entry name" value="SODIUM/HYDROGEN EXCHANGER"/>
    <property type="match status" value="1"/>
</dbReference>
<dbReference type="RefSeq" id="XP_022340856.1">
    <property type="nucleotide sequence ID" value="XM_022485148.1"/>
</dbReference>
<dbReference type="GO" id="GO:0015386">
    <property type="term" value="F:potassium:proton antiporter activity"/>
    <property type="evidence" value="ECO:0007669"/>
    <property type="project" value="TreeGrafter"/>
</dbReference>
<dbReference type="Gene3D" id="6.10.140.1330">
    <property type="match status" value="1"/>
</dbReference>
<evidence type="ECO:0000259" key="13">
    <source>
        <dbReference type="Pfam" id="PF00999"/>
    </source>
</evidence>
<feature type="compositionally biased region" description="Basic and acidic residues" evidence="10">
    <location>
        <begin position="801"/>
        <end position="819"/>
    </location>
</feature>
<evidence type="ECO:0000313" key="20">
    <source>
        <dbReference type="RefSeq" id="XP_022340859.1"/>
    </source>
</evidence>
<keyword evidence="7 11" id="KW-0472">Membrane</keyword>
<evidence type="ECO:0000256" key="5">
    <source>
        <dbReference type="ARBA" id="ARBA00023053"/>
    </source>
</evidence>
<dbReference type="GO" id="GO:0005886">
    <property type="term" value="C:plasma membrane"/>
    <property type="evidence" value="ECO:0007669"/>
    <property type="project" value="TreeGrafter"/>
</dbReference>
<feature type="signal peptide" evidence="12">
    <location>
        <begin position="1"/>
        <end position="19"/>
    </location>
</feature>
<keyword evidence="2 9" id="KW-0813">Transport</keyword>
<gene>
    <name evidence="15 16 17 18 19 20" type="primary">LOC111135252</name>
</gene>
<feature type="transmembrane region" description="Helical" evidence="11">
    <location>
        <begin position="267"/>
        <end position="292"/>
    </location>
</feature>
<dbReference type="InterPro" id="IPR018422">
    <property type="entry name" value="Cation/H_exchanger_CPA1"/>
</dbReference>
<feature type="chain" id="PRO_5044666474" description="Sodium/hydrogen exchanger" evidence="12">
    <location>
        <begin position="20"/>
        <end position="931"/>
    </location>
</feature>
<feature type="transmembrane region" description="Helical" evidence="11">
    <location>
        <begin position="388"/>
        <end position="413"/>
    </location>
</feature>
<dbReference type="NCBIfam" id="TIGR00840">
    <property type="entry name" value="b_cpa1"/>
    <property type="match status" value="1"/>
</dbReference>
<dbReference type="RefSeq" id="XP_022340853.1">
    <property type="nucleotide sequence ID" value="XM_022485145.1"/>
</dbReference>
<feature type="compositionally biased region" description="Polar residues" evidence="10">
    <location>
        <begin position="870"/>
        <end position="881"/>
    </location>
</feature>
<keyword evidence="9" id="KW-0050">Antiport</keyword>
<keyword evidence="8 9" id="KW-0739">Sodium transport</keyword>
<dbReference type="Pfam" id="PF00999">
    <property type="entry name" value="Na_H_Exchanger"/>
    <property type="match status" value="1"/>
</dbReference>
<dbReference type="AlphaFoldDB" id="A0A8B8ELS1"/>
<evidence type="ECO:0000256" key="12">
    <source>
        <dbReference type="SAM" id="SignalP"/>
    </source>
</evidence>
<keyword evidence="5" id="KW-0915">Sodium</keyword>
<dbReference type="RefSeq" id="XP_022340854.1">
    <property type="nucleotide sequence ID" value="XM_022485146.1"/>
</dbReference>
<evidence type="ECO:0000256" key="8">
    <source>
        <dbReference type="ARBA" id="ARBA00023201"/>
    </source>
</evidence>
<dbReference type="PRINTS" id="PR01084">
    <property type="entry name" value="NAHEXCHNGR"/>
</dbReference>
<sequence>MAVLFRILFLLGVLSLVVGTNETSGHGSGNETETEHKEHKEHASIHLATIKFDYVKQPLIIAVFIFAAGIAKLAFHHAEFISSRVPESCLLIILGIVVGAIMSQAESSGCKAMNESSTYHVEQRPAISMTSSLFFLCLLPPIILESAYSLHDRTFFENVGSVIIFAVIGTVLNCFLIGPTLFAASALGAMGPLELELKPCLVFSAIIVAVDPVAVLAIFQEVGVNNVLYFLVFGESLFNDAVTVVLYNMMQEFNKMEAVPIIEVVKGLVSFFIVSFGGLFVGIFFGVLTAVITKYTGTVRVVEPLAVFVLAYISYLVAELFHFSGIISLIGCGLTQAHYAFGNISTKSRTTITYFSKMQSSLSDCMIFLFLGIGLFNCEILNPDHWSWQLILWTLFLCLLYRFMVVFGLTLIINRSNKMRKIQNVEKFIMAYGGLRGAVAFSLVDLLDHGDFQRNTKDIFMTTCLVLIFFTVFVQGISIKPLVRFLQINLQEEKDLKLVEEINTHVIDHVMAGIEEILGEHGENYFREILEYYNRKYFKNWLMKEPISMDEQIMSCFEEIALQQHFENLQGSAMINSKYGNLDFPWLHQEENEVQEEMSDDEVSNCSDDLVLPAVTIDQPAMPKQLPSGYWEEENDRLKQFLDSKLKQPGARRKSFVPAFLRAKPEISQEPTAQELKIVFAPSYREVRHRKLDKNLKDESSTDLLRYLRDKQSRNRRMSKAVFKDSKTNTPAGSNKALHHRGVVENYKRRLSLAVPERPRFQRGRSPSDVTNLRGANLESFMDGNSLHPNPVLKPLEKVPEKHHVENETHRKSDSPKGVKERRKRLEKSKSESDSQRKRPFLDKTKTIFTSISEEDNDLEGDKEKVEANNRLNAEATNKLNAGQEHSESDPDLLRQSTGSPNAIRKASYNKAMSDPTSETVELKSFKKKEQ</sequence>
<dbReference type="GeneID" id="111135252"/>
<feature type="transmembrane region" description="Helical" evidence="11">
    <location>
        <begin position="162"/>
        <end position="189"/>
    </location>
</feature>
<evidence type="ECO:0000313" key="19">
    <source>
        <dbReference type="RefSeq" id="XP_022340857.1"/>
    </source>
</evidence>
<keyword evidence="14" id="KW-1185">Reference proteome</keyword>
<protein>
    <recommendedName>
        <fullName evidence="9">Sodium/hydrogen exchanger</fullName>
    </recommendedName>
</protein>
<accession>A0A8B8ELS1</accession>
<evidence type="ECO:0000313" key="16">
    <source>
        <dbReference type="RefSeq" id="XP_022340854.1"/>
    </source>
</evidence>
<feature type="transmembrane region" description="Helical" evidence="11">
    <location>
        <begin position="226"/>
        <end position="247"/>
    </location>
</feature>
<feature type="transmembrane region" description="Helical" evidence="11">
    <location>
        <begin position="323"/>
        <end position="341"/>
    </location>
</feature>
<dbReference type="OrthoDB" id="196264at2759"/>
<comment type="similarity">
    <text evidence="9">Belongs to the monovalent cation:proton antiporter 1 (CPA1) transporter (TC 2.A.36) family.</text>
</comment>
<evidence type="ECO:0000313" key="17">
    <source>
        <dbReference type="RefSeq" id="XP_022340855.1"/>
    </source>
</evidence>
<feature type="transmembrane region" description="Helical" evidence="11">
    <location>
        <begin position="362"/>
        <end position="382"/>
    </location>
</feature>
<evidence type="ECO:0000256" key="10">
    <source>
        <dbReference type="SAM" id="MobiDB-lite"/>
    </source>
</evidence>
<dbReference type="PANTHER" id="PTHR10110:SF126">
    <property type="entry name" value="NA(+)_H(+) EXCHANGER PROTEIN 7"/>
    <property type="match status" value="1"/>
</dbReference>
<feature type="region of interest" description="Disordered" evidence="10">
    <location>
        <begin position="711"/>
        <end position="773"/>
    </location>
</feature>
<dbReference type="InterPro" id="IPR004709">
    <property type="entry name" value="NaH_exchanger"/>
</dbReference>
<evidence type="ECO:0000256" key="3">
    <source>
        <dbReference type="ARBA" id="ARBA00022692"/>
    </source>
</evidence>
<feature type="transmembrane region" description="Helical" evidence="11">
    <location>
        <begin position="201"/>
        <end position="219"/>
    </location>
</feature>
<dbReference type="Proteomes" id="UP000694844">
    <property type="component" value="Chromosome 5"/>
</dbReference>
<evidence type="ECO:0000256" key="4">
    <source>
        <dbReference type="ARBA" id="ARBA00022989"/>
    </source>
</evidence>
<feature type="region of interest" description="Disordered" evidence="10">
    <location>
        <begin position="801"/>
        <end position="931"/>
    </location>
</feature>
<feature type="transmembrane region" description="Helical" evidence="11">
    <location>
        <begin position="459"/>
        <end position="479"/>
    </location>
</feature>
<evidence type="ECO:0000313" key="18">
    <source>
        <dbReference type="RefSeq" id="XP_022340856.1"/>
    </source>
</evidence>
<dbReference type="InterPro" id="IPR006153">
    <property type="entry name" value="Cation/H_exchanger_TM"/>
</dbReference>
<dbReference type="GO" id="GO:0098719">
    <property type="term" value="P:sodium ion import across plasma membrane"/>
    <property type="evidence" value="ECO:0007669"/>
    <property type="project" value="TreeGrafter"/>
</dbReference>
<comment type="subcellular location">
    <subcellularLocation>
        <location evidence="1">Membrane</location>
        <topology evidence="1">Multi-pass membrane protein</topology>
    </subcellularLocation>
</comment>
<feature type="transmembrane region" description="Helical" evidence="11">
    <location>
        <begin position="57"/>
        <end position="75"/>
    </location>
</feature>
<feature type="compositionally biased region" description="Basic and acidic residues" evidence="10">
    <location>
        <begin position="921"/>
        <end position="931"/>
    </location>
</feature>
<feature type="transmembrane region" description="Helical" evidence="11">
    <location>
        <begin position="125"/>
        <end position="150"/>
    </location>
</feature>
<keyword evidence="12" id="KW-0732">Signal</keyword>
<evidence type="ECO:0000256" key="7">
    <source>
        <dbReference type="ARBA" id="ARBA00023136"/>
    </source>
</evidence>
<keyword evidence="4 11" id="KW-1133">Transmembrane helix</keyword>
<evidence type="ECO:0000256" key="1">
    <source>
        <dbReference type="ARBA" id="ARBA00004141"/>
    </source>
</evidence>